<evidence type="ECO:0000256" key="1">
    <source>
        <dbReference type="ARBA" id="ARBA00009684"/>
    </source>
</evidence>
<evidence type="ECO:0000256" key="8">
    <source>
        <dbReference type="ARBA" id="ARBA00032554"/>
    </source>
</evidence>
<dbReference type="GO" id="GO:0050515">
    <property type="term" value="F:4-(cytidine 5'-diphospho)-2-C-methyl-D-erythritol kinase activity"/>
    <property type="evidence" value="ECO:0007669"/>
    <property type="project" value="UniProtKB-UniRule"/>
</dbReference>
<gene>
    <name evidence="9" type="primary">ispE</name>
    <name evidence="12" type="ORF">BCY91_04710</name>
</gene>
<dbReference type="EMBL" id="MBTA01000023">
    <property type="protein sequence ID" value="RKD16184.1"/>
    <property type="molecule type" value="Genomic_DNA"/>
</dbReference>
<dbReference type="SUPFAM" id="SSF55060">
    <property type="entry name" value="GHMP Kinase, C-terminal domain"/>
    <property type="match status" value="1"/>
</dbReference>
<dbReference type="InterPro" id="IPR013750">
    <property type="entry name" value="GHMP_kinase_C_dom"/>
</dbReference>
<name>A0A419S5R3_9SPHI</name>
<feature type="active site" evidence="9">
    <location>
        <position position="8"/>
    </location>
</feature>
<dbReference type="Pfam" id="PF00288">
    <property type="entry name" value="GHMP_kinases_N"/>
    <property type="match status" value="1"/>
</dbReference>
<dbReference type="Proteomes" id="UP000283433">
    <property type="component" value="Unassembled WGS sequence"/>
</dbReference>
<evidence type="ECO:0000256" key="2">
    <source>
        <dbReference type="ARBA" id="ARBA00012052"/>
    </source>
</evidence>
<dbReference type="NCBIfam" id="TIGR00154">
    <property type="entry name" value="ispE"/>
    <property type="match status" value="1"/>
</dbReference>
<dbReference type="SUPFAM" id="SSF54211">
    <property type="entry name" value="Ribosomal protein S5 domain 2-like"/>
    <property type="match status" value="1"/>
</dbReference>
<feature type="domain" description="GHMP kinase C-terminal" evidence="11">
    <location>
        <begin position="203"/>
        <end position="254"/>
    </location>
</feature>
<dbReference type="RefSeq" id="WP_120181682.1">
    <property type="nucleotide sequence ID" value="NZ_MBTA01000023.1"/>
</dbReference>
<keyword evidence="9" id="KW-0414">Isoprene biosynthesis</keyword>
<keyword evidence="4 9" id="KW-0808">Transferase</keyword>
<dbReference type="EC" id="2.7.1.148" evidence="2 9"/>
<evidence type="ECO:0000256" key="3">
    <source>
        <dbReference type="ARBA" id="ARBA00017473"/>
    </source>
</evidence>
<dbReference type="Pfam" id="PF08544">
    <property type="entry name" value="GHMP_kinases_C"/>
    <property type="match status" value="1"/>
</dbReference>
<dbReference type="OrthoDB" id="9809438at2"/>
<feature type="active site" evidence="9">
    <location>
        <position position="132"/>
    </location>
</feature>
<feature type="binding site" evidence="9">
    <location>
        <begin position="90"/>
        <end position="100"/>
    </location>
    <ligand>
        <name>ATP</name>
        <dbReference type="ChEBI" id="CHEBI:30616"/>
    </ligand>
</feature>
<keyword evidence="13" id="KW-1185">Reference proteome</keyword>
<evidence type="ECO:0000256" key="9">
    <source>
        <dbReference type="HAMAP-Rule" id="MF_00061"/>
    </source>
</evidence>
<dbReference type="GO" id="GO:0005524">
    <property type="term" value="F:ATP binding"/>
    <property type="evidence" value="ECO:0007669"/>
    <property type="project" value="UniProtKB-UniRule"/>
</dbReference>
<evidence type="ECO:0000256" key="4">
    <source>
        <dbReference type="ARBA" id="ARBA00022679"/>
    </source>
</evidence>
<evidence type="ECO:0000256" key="6">
    <source>
        <dbReference type="ARBA" id="ARBA00022777"/>
    </source>
</evidence>
<comment type="caution">
    <text evidence="12">The sequence shown here is derived from an EMBL/GenBank/DDBJ whole genome shotgun (WGS) entry which is preliminary data.</text>
</comment>
<dbReference type="PANTHER" id="PTHR43527:SF2">
    <property type="entry name" value="4-DIPHOSPHOCYTIDYL-2-C-METHYL-D-ERYTHRITOL KINASE, CHLOROPLASTIC"/>
    <property type="match status" value="1"/>
</dbReference>
<keyword evidence="5 9" id="KW-0547">Nucleotide-binding</keyword>
<dbReference type="AlphaFoldDB" id="A0A419S5R3"/>
<dbReference type="InterPro" id="IPR004424">
    <property type="entry name" value="IspE"/>
</dbReference>
<dbReference type="PIRSF" id="PIRSF010376">
    <property type="entry name" value="IspE"/>
    <property type="match status" value="1"/>
</dbReference>
<organism evidence="12 13">
    <name type="scientific">Pelobium manganitolerans</name>
    <dbReference type="NCBI Taxonomy" id="1842495"/>
    <lineage>
        <taxon>Bacteria</taxon>
        <taxon>Pseudomonadati</taxon>
        <taxon>Bacteroidota</taxon>
        <taxon>Sphingobacteriia</taxon>
        <taxon>Sphingobacteriales</taxon>
        <taxon>Sphingobacteriaceae</taxon>
        <taxon>Pelobium</taxon>
    </lineage>
</organism>
<keyword evidence="7 9" id="KW-0067">ATP-binding</keyword>
<comment type="function">
    <text evidence="9">Catalyzes the phosphorylation of the position 2 hydroxy group of 4-diphosphocytidyl-2C-methyl-D-erythritol.</text>
</comment>
<evidence type="ECO:0000259" key="11">
    <source>
        <dbReference type="Pfam" id="PF08544"/>
    </source>
</evidence>
<dbReference type="HAMAP" id="MF_00061">
    <property type="entry name" value="IspE"/>
    <property type="match status" value="1"/>
</dbReference>
<evidence type="ECO:0000256" key="7">
    <source>
        <dbReference type="ARBA" id="ARBA00022840"/>
    </source>
</evidence>
<dbReference type="GO" id="GO:0016114">
    <property type="term" value="P:terpenoid biosynthetic process"/>
    <property type="evidence" value="ECO:0007669"/>
    <property type="project" value="UniProtKB-UniRule"/>
</dbReference>
<dbReference type="UniPathway" id="UPA00056">
    <property type="reaction ID" value="UER00094"/>
</dbReference>
<dbReference type="Gene3D" id="3.30.70.890">
    <property type="entry name" value="GHMP kinase, C-terminal domain"/>
    <property type="match status" value="1"/>
</dbReference>
<evidence type="ECO:0000313" key="12">
    <source>
        <dbReference type="EMBL" id="RKD16184.1"/>
    </source>
</evidence>
<comment type="similarity">
    <text evidence="1 9">Belongs to the GHMP kinase family. IspE subfamily.</text>
</comment>
<keyword evidence="6 9" id="KW-0418">Kinase</keyword>
<dbReference type="InterPro" id="IPR014721">
    <property type="entry name" value="Ribsml_uS5_D2-typ_fold_subgr"/>
</dbReference>
<dbReference type="InterPro" id="IPR006204">
    <property type="entry name" value="GHMP_kinase_N_dom"/>
</dbReference>
<comment type="catalytic activity">
    <reaction evidence="9">
        <text>4-CDP-2-C-methyl-D-erythritol + ATP = 4-CDP-2-C-methyl-D-erythritol 2-phosphate + ADP + H(+)</text>
        <dbReference type="Rhea" id="RHEA:18437"/>
        <dbReference type="ChEBI" id="CHEBI:15378"/>
        <dbReference type="ChEBI" id="CHEBI:30616"/>
        <dbReference type="ChEBI" id="CHEBI:57823"/>
        <dbReference type="ChEBI" id="CHEBI:57919"/>
        <dbReference type="ChEBI" id="CHEBI:456216"/>
        <dbReference type="EC" id="2.7.1.148"/>
    </reaction>
</comment>
<dbReference type="Gene3D" id="3.30.230.10">
    <property type="match status" value="1"/>
</dbReference>
<dbReference type="InterPro" id="IPR020568">
    <property type="entry name" value="Ribosomal_Su5_D2-typ_SF"/>
</dbReference>
<sequence length="269" mass="29864">MLIFPSAKINIGLNVVKRRADGYHDLETIFYPIQLCDALELVESSKMKFESSGIPIPGNTDQNLCLKAYQLLRNDFDLPNIHIHLLKKIPVGAGLGGGSADAAFFIKLVNQYFKLNLNVEQMQVYCRKLGADCAFFIENKPVYAFAKGDEFENIEIDLSAYHIALLMPNVHVSTAEAYAGVNPKPSSKSLKELIKLPVSDWQQHIYNDFEPHILKAHPIIAKAKKALYQAGALFSLMSGSGASVYGIFDEKADLSGLENEFLVFNDLHA</sequence>
<dbReference type="InterPro" id="IPR036554">
    <property type="entry name" value="GHMP_kinase_C_sf"/>
</dbReference>
<accession>A0A419S5R3</accession>
<comment type="pathway">
    <text evidence="9">Isoprenoid biosynthesis; isopentenyl diphosphate biosynthesis via DXP pathway; isopentenyl diphosphate from 1-deoxy-D-xylulose 5-phosphate: step 3/6.</text>
</comment>
<protein>
    <recommendedName>
        <fullName evidence="3 9">4-diphosphocytidyl-2-C-methyl-D-erythritol kinase</fullName>
        <shortName evidence="9">CMK</shortName>
        <ecNumber evidence="2 9">2.7.1.148</ecNumber>
    </recommendedName>
    <alternativeName>
        <fullName evidence="8 9">4-(cytidine-5'-diphospho)-2-C-methyl-D-erythritol kinase</fullName>
    </alternativeName>
</protein>
<reference evidence="12 13" key="1">
    <citation type="submission" date="2016-07" db="EMBL/GenBank/DDBJ databases">
        <title>Genome of Pelobium manganitolerans.</title>
        <authorList>
            <person name="Wu S."/>
            <person name="Wang G."/>
        </authorList>
    </citation>
    <scope>NUCLEOTIDE SEQUENCE [LARGE SCALE GENOMIC DNA]</scope>
    <source>
        <strain evidence="12 13">YS-25</strain>
    </source>
</reference>
<dbReference type="GO" id="GO:0019288">
    <property type="term" value="P:isopentenyl diphosphate biosynthetic process, methylerythritol 4-phosphate pathway"/>
    <property type="evidence" value="ECO:0007669"/>
    <property type="project" value="UniProtKB-UniRule"/>
</dbReference>
<feature type="domain" description="GHMP kinase N-terminal" evidence="10">
    <location>
        <begin position="63"/>
        <end position="137"/>
    </location>
</feature>
<evidence type="ECO:0000259" key="10">
    <source>
        <dbReference type="Pfam" id="PF00288"/>
    </source>
</evidence>
<proteinExistence type="inferred from homology"/>
<evidence type="ECO:0000256" key="5">
    <source>
        <dbReference type="ARBA" id="ARBA00022741"/>
    </source>
</evidence>
<dbReference type="PANTHER" id="PTHR43527">
    <property type="entry name" value="4-DIPHOSPHOCYTIDYL-2-C-METHYL-D-ERYTHRITOL KINASE, CHLOROPLASTIC"/>
    <property type="match status" value="1"/>
</dbReference>
<evidence type="ECO:0000313" key="13">
    <source>
        <dbReference type="Proteomes" id="UP000283433"/>
    </source>
</evidence>